<dbReference type="Proteomes" id="UP000762676">
    <property type="component" value="Unassembled WGS sequence"/>
</dbReference>
<organism evidence="1 2">
    <name type="scientific">Elysia marginata</name>
    <dbReference type="NCBI Taxonomy" id="1093978"/>
    <lineage>
        <taxon>Eukaryota</taxon>
        <taxon>Metazoa</taxon>
        <taxon>Spiralia</taxon>
        <taxon>Lophotrochozoa</taxon>
        <taxon>Mollusca</taxon>
        <taxon>Gastropoda</taxon>
        <taxon>Heterobranchia</taxon>
        <taxon>Euthyneura</taxon>
        <taxon>Panpulmonata</taxon>
        <taxon>Sacoglossa</taxon>
        <taxon>Placobranchoidea</taxon>
        <taxon>Plakobranchidae</taxon>
        <taxon>Elysia</taxon>
    </lineage>
</organism>
<evidence type="ECO:0000313" key="1">
    <source>
        <dbReference type="EMBL" id="GFR88944.1"/>
    </source>
</evidence>
<reference evidence="1 2" key="1">
    <citation type="journal article" date="2021" name="Elife">
        <title>Chloroplast acquisition without the gene transfer in kleptoplastic sea slugs, Plakobranchus ocellatus.</title>
        <authorList>
            <person name="Maeda T."/>
            <person name="Takahashi S."/>
            <person name="Yoshida T."/>
            <person name="Shimamura S."/>
            <person name="Takaki Y."/>
            <person name="Nagai Y."/>
            <person name="Toyoda A."/>
            <person name="Suzuki Y."/>
            <person name="Arimoto A."/>
            <person name="Ishii H."/>
            <person name="Satoh N."/>
            <person name="Nishiyama T."/>
            <person name="Hasebe M."/>
            <person name="Maruyama T."/>
            <person name="Minagawa J."/>
            <person name="Obokata J."/>
            <person name="Shigenobu S."/>
        </authorList>
    </citation>
    <scope>NUCLEOTIDE SEQUENCE [LARGE SCALE GENOMIC DNA]</scope>
</reference>
<proteinExistence type="predicted"/>
<evidence type="ECO:0000313" key="2">
    <source>
        <dbReference type="Proteomes" id="UP000762676"/>
    </source>
</evidence>
<sequence>MPVAVTAAVVESLSRPGSSVTSTCEGRLPVRLLNPGRLSEQNNSLFTPSDRGARIALAQSGDYRLTRPGAAAAAATAGSRSCQHCKAAAAAAVADVADAAAVADAAVAAAVAAVVAAVASRLV</sequence>
<comment type="caution">
    <text evidence="1">The sequence shown here is derived from an EMBL/GenBank/DDBJ whole genome shotgun (WGS) entry which is preliminary data.</text>
</comment>
<name>A0AAV4GUK1_9GAST</name>
<protein>
    <submittedName>
        <fullName evidence="1">Uncharacterized protein</fullName>
    </submittedName>
</protein>
<dbReference type="AlphaFoldDB" id="A0AAV4GUK1"/>
<accession>A0AAV4GUK1</accession>
<keyword evidence="2" id="KW-1185">Reference proteome</keyword>
<gene>
    <name evidence="1" type="ORF">ElyMa_000781300</name>
</gene>
<dbReference type="EMBL" id="BMAT01001603">
    <property type="protein sequence ID" value="GFR88944.1"/>
    <property type="molecule type" value="Genomic_DNA"/>
</dbReference>